<dbReference type="InterPro" id="IPR036397">
    <property type="entry name" value="RNaseH_sf"/>
</dbReference>
<protein>
    <submittedName>
        <fullName evidence="2">Transposase</fullName>
    </submittedName>
</protein>
<dbReference type="InterPro" id="IPR001584">
    <property type="entry name" value="Integrase_cat-core"/>
</dbReference>
<dbReference type="Proteomes" id="UP001519332">
    <property type="component" value="Unassembled WGS sequence"/>
</dbReference>
<gene>
    <name evidence="2" type="ORF">JOF56_009762</name>
</gene>
<proteinExistence type="predicted"/>
<dbReference type="InterPro" id="IPR009057">
    <property type="entry name" value="Homeodomain-like_sf"/>
</dbReference>
<dbReference type="RefSeq" id="WP_209646182.1">
    <property type="nucleotide sequence ID" value="NZ_JAGINW010000001.1"/>
</dbReference>
<evidence type="ECO:0000313" key="2">
    <source>
        <dbReference type="EMBL" id="MBP2329377.1"/>
    </source>
</evidence>
<organism evidence="2 3">
    <name type="scientific">Kibdelosporangium banguiense</name>
    <dbReference type="NCBI Taxonomy" id="1365924"/>
    <lineage>
        <taxon>Bacteria</taxon>
        <taxon>Bacillati</taxon>
        <taxon>Actinomycetota</taxon>
        <taxon>Actinomycetes</taxon>
        <taxon>Pseudonocardiales</taxon>
        <taxon>Pseudonocardiaceae</taxon>
        <taxon>Kibdelosporangium</taxon>
    </lineage>
</organism>
<dbReference type="SUPFAM" id="SSF53098">
    <property type="entry name" value="Ribonuclease H-like"/>
    <property type="match status" value="1"/>
</dbReference>
<sequence length="316" mass="36624">MIVSLLYQLTRRLLSVPAVLLRRDTTKDAELLVLRHENAVLRRQITGPVRYEQADRLWFTALSSLLPRRRWHNVFPVQPATILAWHRTFIAWKWDYSTRRRPSGRPTTHAAITQLVLRLAHDNPRWGHRRIQGELARLGHRIAASTVWKILNSSGIDPAPRRAGPTWKQFLANQARGVIAADFFHVDTALGTRLYALVFLEHDTRRLHIASVTEHPTQEWTTQQARNLTAQFGTHSFRFLLRDRDGKYSPAFDAVFQAEDMDIVTTAPQTPRMNAHCERVIRTLRTELCDHVLIVNETHALRSPKTLSVLVRRYIR</sequence>
<evidence type="ECO:0000313" key="3">
    <source>
        <dbReference type="Proteomes" id="UP001519332"/>
    </source>
</evidence>
<dbReference type="PROSITE" id="PS50994">
    <property type="entry name" value="INTEGRASE"/>
    <property type="match status" value="1"/>
</dbReference>
<accession>A0ABS4TYC5</accession>
<evidence type="ECO:0000259" key="1">
    <source>
        <dbReference type="PROSITE" id="PS50994"/>
    </source>
</evidence>
<dbReference type="EMBL" id="JAGINW010000001">
    <property type="protein sequence ID" value="MBP2329377.1"/>
    <property type="molecule type" value="Genomic_DNA"/>
</dbReference>
<feature type="domain" description="Integrase catalytic" evidence="1">
    <location>
        <begin position="161"/>
        <end position="316"/>
    </location>
</feature>
<name>A0ABS4TYC5_9PSEU</name>
<dbReference type="InterPro" id="IPR012337">
    <property type="entry name" value="RNaseH-like_sf"/>
</dbReference>
<comment type="caution">
    <text evidence="2">The sequence shown here is derived from an EMBL/GenBank/DDBJ whole genome shotgun (WGS) entry which is preliminary data.</text>
</comment>
<reference evidence="2 3" key="1">
    <citation type="submission" date="2021-03" db="EMBL/GenBank/DDBJ databases">
        <title>Sequencing the genomes of 1000 actinobacteria strains.</title>
        <authorList>
            <person name="Klenk H.-P."/>
        </authorList>
    </citation>
    <scope>NUCLEOTIDE SEQUENCE [LARGE SCALE GENOMIC DNA]</scope>
    <source>
        <strain evidence="2 3">DSM 46670</strain>
    </source>
</reference>
<keyword evidence="3" id="KW-1185">Reference proteome</keyword>
<dbReference type="Gene3D" id="3.30.420.10">
    <property type="entry name" value="Ribonuclease H-like superfamily/Ribonuclease H"/>
    <property type="match status" value="1"/>
</dbReference>
<dbReference type="SUPFAM" id="SSF46689">
    <property type="entry name" value="Homeodomain-like"/>
    <property type="match status" value="1"/>
</dbReference>